<accession>A0A0B6Y2D0</accession>
<dbReference type="EMBL" id="HACG01002830">
    <property type="protein sequence ID" value="CEK49695.1"/>
    <property type="molecule type" value="Transcribed_RNA"/>
</dbReference>
<gene>
    <name evidence="2" type="primary">ORF8533</name>
</gene>
<evidence type="ECO:0000313" key="2">
    <source>
        <dbReference type="EMBL" id="CEK49695.1"/>
    </source>
</evidence>
<dbReference type="Gene3D" id="1.10.150.50">
    <property type="entry name" value="Transcription Factor, Ets-1"/>
    <property type="match status" value="1"/>
</dbReference>
<dbReference type="PROSITE" id="PS51433">
    <property type="entry name" value="PNT"/>
    <property type="match status" value="1"/>
</dbReference>
<organism evidence="2">
    <name type="scientific">Arion vulgaris</name>
    <dbReference type="NCBI Taxonomy" id="1028688"/>
    <lineage>
        <taxon>Eukaryota</taxon>
        <taxon>Metazoa</taxon>
        <taxon>Spiralia</taxon>
        <taxon>Lophotrochozoa</taxon>
        <taxon>Mollusca</taxon>
        <taxon>Gastropoda</taxon>
        <taxon>Heterobranchia</taxon>
        <taxon>Euthyneura</taxon>
        <taxon>Panpulmonata</taxon>
        <taxon>Eupulmonata</taxon>
        <taxon>Stylommatophora</taxon>
        <taxon>Helicina</taxon>
        <taxon>Arionoidea</taxon>
        <taxon>Arionidae</taxon>
        <taxon>Arion</taxon>
    </lineage>
</organism>
<protein>
    <recommendedName>
        <fullName evidence="1">PNT domain-containing protein</fullName>
    </recommendedName>
</protein>
<dbReference type="SUPFAM" id="SSF47769">
    <property type="entry name" value="SAM/Pointed domain"/>
    <property type="match status" value="1"/>
</dbReference>
<feature type="non-terminal residue" evidence="2">
    <location>
        <position position="1"/>
    </location>
</feature>
<feature type="non-terminal residue" evidence="2">
    <location>
        <position position="92"/>
    </location>
</feature>
<dbReference type="Pfam" id="PF02198">
    <property type="entry name" value="SAM_PNT"/>
    <property type="match status" value="1"/>
</dbReference>
<dbReference type="GO" id="GO:0043565">
    <property type="term" value="F:sequence-specific DNA binding"/>
    <property type="evidence" value="ECO:0007669"/>
    <property type="project" value="InterPro"/>
</dbReference>
<dbReference type="InterPro" id="IPR013761">
    <property type="entry name" value="SAM/pointed_sf"/>
</dbReference>
<feature type="domain" description="PNT" evidence="1">
    <location>
        <begin position="1"/>
        <end position="69"/>
    </location>
</feature>
<dbReference type="AlphaFoldDB" id="A0A0B6Y2D0"/>
<dbReference type="InterPro" id="IPR003118">
    <property type="entry name" value="Pointed_dom"/>
</dbReference>
<dbReference type="SMART" id="SM00251">
    <property type="entry name" value="SAM_PNT"/>
    <property type="match status" value="1"/>
</dbReference>
<reference evidence="2" key="1">
    <citation type="submission" date="2014-12" db="EMBL/GenBank/DDBJ databases">
        <title>Insight into the proteome of Arion vulgaris.</title>
        <authorList>
            <person name="Aradska J."/>
            <person name="Bulat T."/>
            <person name="Smidak R."/>
            <person name="Sarate P."/>
            <person name="Gangsoo J."/>
            <person name="Sialana F."/>
            <person name="Bilban M."/>
            <person name="Lubec G."/>
        </authorList>
    </citation>
    <scope>NUCLEOTIDE SEQUENCE</scope>
    <source>
        <tissue evidence="2">Skin</tissue>
    </source>
</reference>
<proteinExistence type="predicted"/>
<evidence type="ECO:0000259" key="1">
    <source>
        <dbReference type="PROSITE" id="PS51433"/>
    </source>
</evidence>
<name>A0A0B6Y2D0_9EUPU</name>
<sequence>RHPALWSAREVKAWLQFCSAEFDLKQINVENFDMNGKALLLLTRMDFMERVPQSGDVLFNAFQHLQNQDKICHELLQSPLASCTFVPILPQP</sequence>